<keyword evidence="4 10" id="KW-0808">Transferase</keyword>
<feature type="domain" description="Transketolase-like pyrimidine-binding" evidence="12">
    <location>
        <begin position="338"/>
        <end position="502"/>
    </location>
</feature>
<dbReference type="GO" id="GO:0008661">
    <property type="term" value="F:1-deoxy-D-xylulose-5-phosphate synthase activity"/>
    <property type="evidence" value="ECO:0007669"/>
    <property type="project" value="UniProtKB-UniRule"/>
</dbReference>
<gene>
    <name evidence="10 13" type="primary">dxs</name>
    <name evidence="13" type="ORF">FYJ52_06595</name>
</gene>
<keyword evidence="7 10" id="KW-0784">Thiamine biosynthesis</keyword>
<dbReference type="PANTHER" id="PTHR43322:SF5">
    <property type="entry name" value="1-DEOXY-D-XYLULOSE-5-PHOSPHATE SYNTHASE, CHLOROPLASTIC"/>
    <property type="match status" value="1"/>
</dbReference>
<evidence type="ECO:0000256" key="1">
    <source>
        <dbReference type="ARBA" id="ARBA00004980"/>
    </source>
</evidence>
<keyword evidence="5 10" id="KW-0479">Metal-binding</keyword>
<comment type="caution">
    <text evidence="13">The sequence shown here is derived from an EMBL/GenBank/DDBJ whole genome shotgun (WGS) entry which is preliminary data.</text>
</comment>
<evidence type="ECO:0000256" key="11">
    <source>
        <dbReference type="SAM" id="MobiDB-lite"/>
    </source>
</evidence>
<feature type="binding site" evidence="10">
    <location>
        <position position="197"/>
    </location>
    <ligand>
        <name>thiamine diphosphate</name>
        <dbReference type="ChEBI" id="CHEBI:58937"/>
    </ligand>
</feature>
<reference evidence="13 14" key="1">
    <citation type="submission" date="2019-08" db="EMBL/GenBank/DDBJ databases">
        <title>In-depth cultivation of the pig gut microbiome towards novel bacterial diversity and tailored functional studies.</title>
        <authorList>
            <person name="Wylensek D."/>
            <person name="Hitch T.C.A."/>
            <person name="Clavel T."/>
        </authorList>
    </citation>
    <scope>NUCLEOTIDE SEQUENCE [LARGE SCALE GENOMIC DNA]</scope>
    <source>
        <strain evidence="13 14">RF-744-FAT-4</strain>
    </source>
</reference>
<evidence type="ECO:0000256" key="7">
    <source>
        <dbReference type="ARBA" id="ARBA00022977"/>
    </source>
</evidence>
<dbReference type="GO" id="GO:0005829">
    <property type="term" value="C:cytosol"/>
    <property type="evidence" value="ECO:0007669"/>
    <property type="project" value="TreeGrafter"/>
</dbReference>
<comment type="subunit">
    <text evidence="3 10">Homodimer.</text>
</comment>
<dbReference type="PANTHER" id="PTHR43322">
    <property type="entry name" value="1-D-DEOXYXYLULOSE 5-PHOSPHATE SYNTHASE-RELATED"/>
    <property type="match status" value="1"/>
</dbReference>
<evidence type="ECO:0000313" key="14">
    <source>
        <dbReference type="Proteomes" id="UP000461754"/>
    </source>
</evidence>
<dbReference type="GO" id="GO:0030976">
    <property type="term" value="F:thiamine pyrophosphate binding"/>
    <property type="evidence" value="ECO:0007669"/>
    <property type="project" value="UniProtKB-UniRule"/>
</dbReference>
<dbReference type="InterPro" id="IPR005477">
    <property type="entry name" value="Dxylulose-5-P_synthase"/>
</dbReference>
<feature type="binding site" evidence="10">
    <location>
        <begin position="137"/>
        <end position="139"/>
    </location>
    <ligand>
        <name>thiamine diphosphate</name>
        <dbReference type="ChEBI" id="CHEBI:58937"/>
    </ligand>
</feature>
<dbReference type="RefSeq" id="WP_154576442.1">
    <property type="nucleotide sequence ID" value="NZ_VUMO01000007.1"/>
</dbReference>
<dbReference type="GO" id="GO:0000287">
    <property type="term" value="F:magnesium ion binding"/>
    <property type="evidence" value="ECO:0007669"/>
    <property type="project" value="UniProtKB-UniRule"/>
</dbReference>
<dbReference type="EC" id="2.2.1.7" evidence="10"/>
<dbReference type="CDD" id="cd07033">
    <property type="entry name" value="TPP_PYR_DXS_TK_like"/>
    <property type="match status" value="1"/>
</dbReference>
<keyword evidence="8 10" id="KW-0786">Thiamine pyrophosphate</keyword>
<feature type="compositionally biased region" description="Low complexity" evidence="11">
    <location>
        <begin position="1"/>
        <end position="18"/>
    </location>
</feature>
<comment type="function">
    <text evidence="10">Catalyzes the acyloin condensation reaction between C atoms 2 and 3 of pyruvate and glyceraldehyde 3-phosphate to yield 1-deoxy-D-xylulose-5-phosphate (DXP).</text>
</comment>
<comment type="catalytic activity">
    <reaction evidence="10">
        <text>D-glyceraldehyde 3-phosphate + pyruvate + H(+) = 1-deoxy-D-xylulose 5-phosphate + CO2</text>
        <dbReference type="Rhea" id="RHEA:12605"/>
        <dbReference type="ChEBI" id="CHEBI:15361"/>
        <dbReference type="ChEBI" id="CHEBI:15378"/>
        <dbReference type="ChEBI" id="CHEBI:16526"/>
        <dbReference type="ChEBI" id="CHEBI:57792"/>
        <dbReference type="ChEBI" id="CHEBI:59776"/>
        <dbReference type="EC" id="2.2.1.7"/>
    </reaction>
</comment>
<dbReference type="SMART" id="SM00861">
    <property type="entry name" value="Transket_pyr"/>
    <property type="match status" value="1"/>
</dbReference>
<feature type="binding site" evidence="10">
    <location>
        <position position="308"/>
    </location>
    <ligand>
        <name>thiamine diphosphate</name>
        <dbReference type="ChEBI" id="CHEBI:58937"/>
    </ligand>
</feature>
<dbReference type="GO" id="GO:0016114">
    <property type="term" value="P:terpenoid biosynthetic process"/>
    <property type="evidence" value="ECO:0007669"/>
    <property type="project" value="UniProtKB-UniRule"/>
</dbReference>
<dbReference type="EMBL" id="VUMO01000007">
    <property type="protein sequence ID" value="MSS20064.1"/>
    <property type="molecule type" value="Genomic_DNA"/>
</dbReference>
<keyword evidence="9 10" id="KW-0414">Isoprene biosynthesis</keyword>
<dbReference type="GO" id="GO:0009228">
    <property type="term" value="P:thiamine biosynthetic process"/>
    <property type="evidence" value="ECO:0007669"/>
    <property type="project" value="UniProtKB-UniRule"/>
</dbReference>
<evidence type="ECO:0000256" key="9">
    <source>
        <dbReference type="ARBA" id="ARBA00023229"/>
    </source>
</evidence>
<feature type="binding site" evidence="10">
    <location>
        <begin position="169"/>
        <end position="170"/>
    </location>
    <ligand>
        <name>thiamine diphosphate</name>
        <dbReference type="ChEBI" id="CHEBI:58937"/>
    </ligand>
</feature>
<evidence type="ECO:0000256" key="4">
    <source>
        <dbReference type="ARBA" id="ARBA00022679"/>
    </source>
</evidence>
<dbReference type="GO" id="GO:0019288">
    <property type="term" value="P:isopentenyl diphosphate biosynthetic process, methylerythritol 4-phosphate pathway"/>
    <property type="evidence" value="ECO:0007669"/>
    <property type="project" value="TreeGrafter"/>
</dbReference>
<organism evidence="13 14">
    <name type="scientific">Pseudoramibacter porci</name>
    <dbReference type="NCBI Taxonomy" id="2606631"/>
    <lineage>
        <taxon>Bacteria</taxon>
        <taxon>Bacillati</taxon>
        <taxon>Bacillota</taxon>
        <taxon>Clostridia</taxon>
        <taxon>Eubacteriales</taxon>
        <taxon>Eubacteriaceae</taxon>
        <taxon>Pseudoramibacter</taxon>
    </lineage>
</organism>
<dbReference type="InterPro" id="IPR005475">
    <property type="entry name" value="Transketolase-like_Pyr-bd"/>
</dbReference>
<evidence type="ECO:0000256" key="8">
    <source>
        <dbReference type="ARBA" id="ARBA00023052"/>
    </source>
</evidence>
<feature type="binding site" evidence="10">
    <location>
        <position position="389"/>
    </location>
    <ligand>
        <name>thiamine diphosphate</name>
        <dbReference type="ChEBI" id="CHEBI:58937"/>
    </ligand>
</feature>
<comment type="similarity">
    <text evidence="2 10">Belongs to the transketolase family. DXPS subfamily.</text>
</comment>
<feature type="binding site" evidence="10">
    <location>
        <position position="168"/>
    </location>
    <ligand>
        <name>Mg(2+)</name>
        <dbReference type="ChEBI" id="CHEBI:18420"/>
    </ligand>
</feature>
<evidence type="ECO:0000313" key="13">
    <source>
        <dbReference type="EMBL" id="MSS20064.1"/>
    </source>
</evidence>
<comment type="cofactor">
    <cofactor evidence="10">
        <name>thiamine diphosphate</name>
        <dbReference type="ChEBI" id="CHEBI:58937"/>
    </cofactor>
    <text evidence="10">Binds 1 thiamine pyrophosphate per subunit.</text>
</comment>
<evidence type="ECO:0000256" key="6">
    <source>
        <dbReference type="ARBA" id="ARBA00022842"/>
    </source>
</evidence>
<dbReference type="InterPro" id="IPR033248">
    <property type="entry name" value="Transketolase_C"/>
</dbReference>
<dbReference type="PROSITE" id="PS00801">
    <property type="entry name" value="TRANSKETOLASE_1"/>
    <property type="match status" value="1"/>
</dbReference>
<evidence type="ECO:0000256" key="5">
    <source>
        <dbReference type="ARBA" id="ARBA00022723"/>
    </source>
</evidence>
<dbReference type="Pfam" id="PF02780">
    <property type="entry name" value="Transketolase_C"/>
    <property type="match status" value="1"/>
</dbReference>
<evidence type="ECO:0000256" key="2">
    <source>
        <dbReference type="ARBA" id="ARBA00011081"/>
    </source>
</evidence>
<dbReference type="Gene3D" id="3.40.50.920">
    <property type="match status" value="1"/>
</dbReference>
<dbReference type="Gene3D" id="3.40.50.970">
    <property type="match status" value="2"/>
</dbReference>
<dbReference type="Proteomes" id="UP000461754">
    <property type="component" value="Unassembled WGS sequence"/>
</dbReference>
<protein>
    <recommendedName>
        <fullName evidence="10">1-deoxy-D-xylulose-5-phosphate synthase</fullName>
        <ecNumber evidence="10">2.2.1.7</ecNumber>
    </recommendedName>
    <alternativeName>
        <fullName evidence="10">1-deoxyxylulose-5-phosphate synthase</fullName>
        <shortName evidence="10">DXP synthase</shortName>
        <shortName evidence="10">DXPS</shortName>
    </alternativeName>
</protein>
<sequence>MKHLNTVTDNLNNKANNNPRRPRSSVLSRINKNGDIRRIAPQDYDQLAWEIRRFLIQKVSVTGGHLASNLGAVELTMALHLVFDFSKDRIVFDVGHQSYVHKILTGRKDDFDTLRQHGGLSGFPKRSESATDAFDTGHASNSVSAALGMACARDLKGDDNAVIAVIGDGASTGGMFFEALNNAGRMKRNVIIVLNDNDMSISRNLSGLSVYLSGLRTASSYTELKDHVKRRLAHLPRIGEPIADHLSTVKTGIKNMMIPEMLFENFGVTYLGPVDGTNISQMVKTFKDARKLQKAVIVHVVTKKGRGYEPAERHPDKFHGIGPFEIETGQLKQPKRRPSWSDVFGQALVEEGRTCDKIVAITAAMADGTGLKLFGMRYPKRFFDVGIEEEHAVTFAGGLASQGMIPVVAIYSTFLQRAYDQLLEDVCLQNLHVIFAVDRAGLVGRDGETHQGIFDTSFLAQMPNMTVLEPKNAWELKAMLHYGIHQIDGPVAIRYSRGSAPEGFADHTQPIEGLKAEILRDGRDAALLTLGHLCETGAAICEGLKTQADVDCGLVNVRSIKPMDTEMLERMAERGPVITLEDNSRIGGFGQRAAAWLAEHKPGSRVLVLAVEDQFVPHGSTDELMADLGLDAVHAVDRIAAFLKKQKDKK</sequence>
<dbReference type="AlphaFoldDB" id="A0A7X2TA12"/>
<proteinExistence type="inferred from homology"/>
<keyword evidence="14" id="KW-1185">Reference proteome</keyword>
<dbReference type="UniPathway" id="UPA00064">
    <property type="reaction ID" value="UER00091"/>
</dbReference>
<keyword evidence="6 10" id="KW-0460">Magnesium</keyword>
<evidence type="ECO:0000256" key="3">
    <source>
        <dbReference type="ARBA" id="ARBA00011738"/>
    </source>
</evidence>
<name>A0A7X2TA12_9FIRM</name>
<comment type="pathway">
    <text evidence="1 10">Metabolic intermediate biosynthesis; 1-deoxy-D-xylulose 5-phosphate biosynthesis; 1-deoxy-D-xylulose 5-phosphate from D-glyceraldehyde 3-phosphate and pyruvate: step 1/1.</text>
</comment>
<accession>A0A7X2TA12</accession>
<dbReference type="FunFam" id="3.40.50.970:FF:000005">
    <property type="entry name" value="1-deoxy-D-xylulose-5-phosphate synthase"/>
    <property type="match status" value="1"/>
</dbReference>
<dbReference type="InterPro" id="IPR029061">
    <property type="entry name" value="THDP-binding"/>
</dbReference>
<dbReference type="CDD" id="cd02007">
    <property type="entry name" value="TPP_DXS"/>
    <property type="match status" value="1"/>
</dbReference>
<feature type="region of interest" description="Disordered" evidence="11">
    <location>
        <begin position="1"/>
        <end position="26"/>
    </location>
</feature>
<dbReference type="Pfam" id="PF13292">
    <property type="entry name" value="DXP_synthase_N"/>
    <property type="match status" value="1"/>
</dbReference>
<dbReference type="NCBIfam" id="TIGR00204">
    <property type="entry name" value="dxs"/>
    <property type="match status" value="1"/>
</dbReference>
<evidence type="ECO:0000256" key="10">
    <source>
        <dbReference type="HAMAP-Rule" id="MF_00315"/>
    </source>
</evidence>
<feature type="binding site" evidence="10">
    <location>
        <position position="96"/>
    </location>
    <ligand>
        <name>thiamine diphosphate</name>
        <dbReference type="ChEBI" id="CHEBI:58937"/>
    </ligand>
</feature>
<comment type="cofactor">
    <cofactor evidence="10">
        <name>Mg(2+)</name>
        <dbReference type="ChEBI" id="CHEBI:18420"/>
    </cofactor>
    <text evidence="10">Binds 1 Mg(2+) ion per subunit.</text>
</comment>
<dbReference type="Pfam" id="PF02779">
    <property type="entry name" value="Transket_pyr"/>
    <property type="match status" value="1"/>
</dbReference>
<dbReference type="SUPFAM" id="SSF52518">
    <property type="entry name" value="Thiamin diphosphate-binding fold (THDP-binding)"/>
    <property type="match status" value="2"/>
</dbReference>
<dbReference type="SUPFAM" id="SSF52922">
    <property type="entry name" value="TK C-terminal domain-like"/>
    <property type="match status" value="1"/>
</dbReference>
<evidence type="ECO:0000259" key="12">
    <source>
        <dbReference type="SMART" id="SM00861"/>
    </source>
</evidence>
<dbReference type="NCBIfam" id="NF003933">
    <property type="entry name" value="PRK05444.2-2"/>
    <property type="match status" value="1"/>
</dbReference>
<dbReference type="HAMAP" id="MF_00315">
    <property type="entry name" value="DXP_synth"/>
    <property type="match status" value="1"/>
</dbReference>
<dbReference type="InterPro" id="IPR049557">
    <property type="entry name" value="Transketolase_CS"/>
</dbReference>
<feature type="binding site" evidence="10">
    <location>
        <position position="197"/>
    </location>
    <ligand>
        <name>Mg(2+)</name>
        <dbReference type="ChEBI" id="CHEBI:18420"/>
    </ligand>
</feature>
<dbReference type="InterPro" id="IPR009014">
    <property type="entry name" value="Transketo_C/PFOR_II"/>
</dbReference>